<dbReference type="OrthoDB" id="3924845at2"/>
<evidence type="ECO:0000256" key="1">
    <source>
        <dbReference type="ARBA" id="ARBA00001316"/>
    </source>
</evidence>
<evidence type="ECO:0000256" key="3">
    <source>
        <dbReference type="ARBA" id="ARBA00019758"/>
    </source>
</evidence>
<dbReference type="Gene3D" id="3.20.20.190">
    <property type="entry name" value="Phosphatidylinositol (PI) phosphodiesterase"/>
    <property type="match status" value="1"/>
</dbReference>
<evidence type="ECO:0000256" key="4">
    <source>
        <dbReference type="ARBA" id="ARBA00030474"/>
    </source>
</evidence>
<dbReference type="InterPro" id="IPR051057">
    <property type="entry name" value="PI-PLC_domain"/>
</dbReference>
<gene>
    <name evidence="7" type="ORF">EFK50_19715</name>
</gene>
<dbReference type="EMBL" id="RJSE01000009">
    <property type="protein sequence ID" value="RNL60548.1"/>
    <property type="molecule type" value="Genomic_DNA"/>
</dbReference>
<dbReference type="PANTHER" id="PTHR13593:SF143">
    <property type="entry name" value="PHOSPHATIDYLINOSITOL-SPECIFIC PHOSPHOLIPASE C X DOMAIN-CONTAINING PROTEIN"/>
    <property type="match status" value="1"/>
</dbReference>
<dbReference type="PANTHER" id="PTHR13593">
    <property type="match status" value="1"/>
</dbReference>
<evidence type="ECO:0000313" key="7">
    <source>
        <dbReference type="EMBL" id="RNL60548.1"/>
    </source>
</evidence>
<comment type="caution">
    <text evidence="7">The sequence shown here is derived from an EMBL/GenBank/DDBJ whole genome shotgun (WGS) entry which is preliminary data.</text>
</comment>
<protein>
    <recommendedName>
        <fullName evidence="3">1-phosphatidylinositol phosphodiesterase</fullName>
        <ecNumber evidence="2">4.6.1.13</ecNumber>
    </recommendedName>
    <alternativeName>
        <fullName evidence="4">Phosphatidylinositol diacylglycerol-lyase</fullName>
    </alternativeName>
    <alternativeName>
        <fullName evidence="5">Phosphatidylinositol-specific phospholipase C</fullName>
    </alternativeName>
</protein>
<dbReference type="Proteomes" id="UP000267128">
    <property type="component" value="Unassembled WGS sequence"/>
</dbReference>
<dbReference type="GO" id="GO:0004436">
    <property type="term" value="F:phosphatidylinositol diacylglycerol-lyase activity"/>
    <property type="evidence" value="ECO:0007669"/>
    <property type="project" value="UniProtKB-EC"/>
</dbReference>
<evidence type="ECO:0000259" key="6">
    <source>
        <dbReference type="SMART" id="SM00148"/>
    </source>
</evidence>
<evidence type="ECO:0000256" key="5">
    <source>
        <dbReference type="ARBA" id="ARBA00030782"/>
    </source>
</evidence>
<dbReference type="Pfam" id="PF00388">
    <property type="entry name" value="PI-PLC-X"/>
    <property type="match status" value="1"/>
</dbReference>
<feature type="domain" description="Phosphatidylinositol-specific phospholipase C X" evidence="6">
    <location>
        <begin position="189"/>
        <end position="332"/>
    </location>
</feature>
<dbReference type="InterPro" id="IPR000909">
    <property type="entry name" value="PLipase_C_PInositol-sp_X_dom"/>
</dbReference>
<name>A0A3N0CAW0_9ACTN</name>
<dbReference type="SUPFAM" id="SSF51695">
    <property type="entry name" value="PLC-like phosphodiesterases"/>
    <property type="match status" value="1"/>
</dbReference>
<evidence type="ECO:0000256" key="2">
    <source>
        <dbReference type="ARBA" id="ARBA00012581"/>
    </source>
</evidence>
<dbReference type="GO" id="GO:0006629">
    <property type="term" value="P:lipid metabolic process"/>
    <property type="evidence" value="ECO:0007669"/>
    <property type="project" value="InterPro"/>
</dbReference>
<dbReference type="AlphaFoldDB" id="A0A3N0CAW0"/>
<dbReference type="SMART" id="SM00148">
    <property type="entry name" value="PLCXc"/>
    <property type="match status" value="1"/>
</dbReference>
<proteinExistence type="predicted"/>
<sequence length="509" mass="56704">MAADWHYGEASYVKLYSTYDEGPAQWLGWLGVQAGNGADDYARHVGGAEDGAPPANAAQVRWVLDISKGDATDEKTYQEELAKRPRYLSSDGRMLNGDGQKGFYLYWTAGSPDTGYPITQTLWDDPSLFSISRISSIDPAGAAVSSYDNWYYLAYYKDGSEARILFKFESVASFAVGKHPSWIKDRNATIGDRNLTQIAIPGSHDSGSYEISRAAGDLTSRTQRVDVLAQLLAGARVLDLRTAQAKDGTWYMYHGSDWTDVRFDHVVEQLGTFLDEHPEEFVLVTLLVDNTPGVAGMADPYKAAWQLLFNRVHAHHKNYLDAGGQKIDIVNVTPNSLKKEGANLLVYGWGATTSWYFDINKLSGEFVRYSEKDSPELGPDEARIFVAPWESIPEGTNHYGRVADFQGVYLDWDVIIPSADDIYEKYGEYHRTGGLWNLQTNLPWKFMSWAVSPYVKHLAVTPGLVEYIRKGDIARPQVNIVNIDFVGDVLVNDAGTFDLVSEVIGLNDK</sequence>
<organism evidence="7 8">
    <name type="scientific">Nocardioides marmoriginsengisoli</name>
    <dbReference type="NCBI Taxonomy" id="661483"/>
    <lineage>
        <taxon>Bacteria</taxon>
        <taxon>Bacillati</taxon>
        <taxon>Actinomycetota</taxon>
        <taxon>Actinomycetes</taxon>
        <taxon>Propionibacteriales</taxon>
        <taxon>Nocardioidaceae</taxon>
        <taxon>Nocardioides</taxon>
    </lineage>
</organism>
<reference evidence="7 8" key="1">
    <citation type="submission" date="2018-11" db="EMBL/GenBank/DDBJ databases">
        <authorList>
            <person name="Li F."/>
        </authorList>
    </citation>
    <scope>NUCLEOTIDE SEQUENCE [LARGE SCALE GENOMIC DNA]</scope>
    <source>
        <strain evidence="7 8">Gsoil 097</strain>
    </source>
</reference>
<accession>A0A3N0CAW0</accession>
<keyword evidence="8" id="KW-1185">Reference proteome</keyword>
<dbReference type="RefSeq" id="WP_123229300.1">
    <property type="nucleotide sequence ID" value="NZ_RJSE01000009.1"/>
</dbReference>
<dbReference type="EC" id="4.6.1.13" evidence="2"/>
<dbReference type="InterPro" id="IPR017946">
    <property type="entry name" value="PLC-like_Pdiesterase_TIM-brl"/>
</dbReference>
<dbReference type="PROSITE" id="PS50007">
    <property type="entry name" value="PIPLC_X_DOMAIN"/>
    <property type="match status" value="1"/>
</dbReference>
<evidence type="ECO:0000313" key="8">
    <source>
        <dbReference type="Proteomes" id="UP000267128"/>
    </source>
</evidence>
<comment type="catalytic activity">
    <reaction evidence="1">
        <text>a 1,2-diacyl-sn-glycero-3-phospho-(1D-myo-inositol) = 1D-myo-inositol 1,2-cyclic phosphate + a 1,2-diacyl-sn-glycerol</text>
        <dbReference type="Rhea" id="RHEA:17093"/>
        <dbReference type="ChEBI" id="CHEBI:17815"/>
        <dbReference type="ChEBI" id="CHEBI:57880"/>
        <dbReference type="ChEBI" id="CHEBI:58484"/>
        <dbReference type="EC" id="4.6.1.13"/>
    </reaction>
</comment>
<dbReference type="GO" id="GO:0008081">
    <property type="term" value="F:phosphoric diester hydrolase activity"/>
    <property type="evidence" value="ECO:0007669"/>
    <property type="project" value="InterPro"/>
</dbReference>